<comment type="similarity">
    <text evidence="5">Belongs to the DEAD box helicase family.</text>
</comment>
<feature type="domain" description="Helicase C-terminal" evidence="8">
    <location>
        <begin position="214"/>
        <end position="370"/>
    </location>
</feature>
<dbReference type="PANTHER" id="PTHR47959">
    <property type="entry name" value="ATP-DEPENDENT RNA HELICASE RHLE-RELATED"/>
    <property type="match status" value="1"/>
</dbReference>
<evidence type="ECO:0000313" key="11">
    <source>
        <dbReference type="Proteomes" id="UP001649381"/>
    </source>
</evidence>
<evidence type="ECO:0000259" key="7">
    <source>
        <dbReference type="PROSITE" id="PS51192"/>
    </source>
</evidence>
<keyword evidence="4" id="KW-0067">ATP-binding</keyword>
<dbReference type="PROSITE" id="PS51192">
    <property type="entry name" value="HELICASE_ATP_BIND_1"/>
    <property type="match status" value="1"/>
</dbReference>
<proteinExistence type="inferred from homology"/>
<dbReference type="InterPro" id="IPR014001">
    <property type="entry name" value="Helicase_ATP-bd"/>
</dbReference>
<evidence type="ECO:0000259" key="8">
    <source>
        <dbReference type="PROSITE" id="PS51194"/>
    </source>
</evidence>
<dbReference type="PROSITE" id="PS51195">
    <property type="entry name" value="Q_MOTIF"/>
    <property type="match status" value="1"/>
</dbReference>
<dbReference type="InterPro" id="IPR044742">
    <property type="entry name" value="DEAD/DEAH_RhlB"/>
</dbReference>
<organism evidence="10 11">
    <name type="scientific">Pseudalkalibacillus berkeleyi</name>
    <dbReference type="NCBI Taxonomy" id="1069813"/>
    <lineage>
        <taxon>Bacteria</taxon>
        <taxon>Bacillati</taxon>
        <taxon>Bacillota</taxon>
        <taxon>Bacilli</taxon>
        <taxon>Bacillales</taxon>
        <taxon>Fictibacillaceae</taxon>
        <taxon>Pseudalkalibacillus</taxon>
    </lineage>
</organism>
<dbReference type="Pfam" id="PF00271">
    <property type="entry name" value="Helicase_C"/>
    <property type="match status" value="1"/>
</dbReference>
<keyword evidence="11" id="KW-1185">Reference proteome</keyword>
<dbReference type="EMBL" id="JAKIJS010000001">
    <property type="protein sequence ID" value="MCF6138645.1"/>
    <property type="molecule type" value="Genomic_DNA"/>
</dbReference>
<name>A0ABS9H3V8_9BACL</name>
<dbReference type="RefSeq" id="WP_236336005.1">
    <property type="nucleotide sequence ID" value="NZ_JAKIJS010000001.1"/>
</dbReference>
<feature type="short sequence motif" description="Q motif" evidence="6">
    <location>
        <begin position="2"/>
        <end position="30"/>
    </location>
</feature>
<comment type="caution">
    <text evidence="10">The sequence shown here is derived from an EMBL/GenBank/DDBJ whole genome shotgun (WGS) entry which is preliminary data.</text>
</comment>
<evidence type="ECO:0000256" key="1">
    <source>
        <dbReference type="ARBA" id="ARBA00022741"/>
    </source>
</evidence>
<dbReference type="SMART" id="SM00487">
    <property type="entry name" value="DEXDc"/>
    <property type="match status" value="1"/>
</dbReference>
<evidence type="ECO:0000256" key="2">
    <source>
        <dbReference type="ARBA" id="ARBA00022801"/>
    </source>
</evidence>
<dbReference type="SMART" id="SM00490">
    <property type="entry name" value="HELICc"/>
    <property type="match status" value="1"/>
</dbReference>
<dbReference type="InterPro" id="IPR027417">
    <property type="entry name" value="P-loop_NTPase"/>
</dbReference>
<feature type="domain" description="DEAD-box RNA helicase Q" evidence="9">
    <location>
        <begin position="2"/>
        <end position="30"/>
    </location>
</feature>
<keyword evidence="3 10" id="KW-0347">Helicase</keyword>
<dbReference type="PROSITE" id="PS51194">
    <property type="entry name" value="HELICASE_CTER"/>
    <property type="match status" value="1"/>
</dbReference>
<evidence type="ECO:0000256" key="5">
    <source>
        <dbReference type="ARBA" id="ARBA00038437"/>
    </source>
</evidence>
<evidence type="ECO:0000256" key="3">
    <source>
        <dbReference type="ARBA" id="ARBA00022806"/>
    </source>
</evidence>
<dbReference type="InterPro" id="IPR011545">
    <property type="entry name" value="DEAD/DEAH_box_helicase_dom"/>
</dbReference>
<dbReference type="InterPro" id="IPR001650">
    <property type="entry name" value="Helicase_C-like"/>
</dbReference>
<evidence type="ECO:0000313" key="10">
    <source>
        <dbReference type="EMBL" id="MCF6138645.1"/>
    </source>
</evidence>
<dbReference type="CDD" id="cd00268">
    <property type="entry name" value="DEADc"/>
    <property type="match status" value="1"/>
</dbReference>
<dbReference type="Proteomes" id="UP001649381">
    <property type="component" value="Unassembled WGS sequence"/>
</dbReference>
<accession>A0ABS9H3V8</accession>
<dbReference type="Pfam" id="PF00270">
    <property type="entry name" value="DEAD"/>
    <property type="match status" value="1"/>
</dbReference>
<dbReference type="Gene3D" id="3.40.50.300">
    <property type="entry name" value="P-loop containing nucleotide triphosphate hydrolases"/>
    <property type="match status" value="2"/>
</dbReference>
<gene>
    <name evidence="10" type="ORF">L2716_12980</name>
</gene>
<dbReference type="PANTHER" id="PTHR47959:SF1">
    <property type="entry name" value="ATP-DEPENDENT RNA HELICASE DBPA"/>
    <property type="match status" value="1"/>
</dbReference>
<evidence type="ECO:0000256" key="6">
    <source>
        <dbReference type="PROSITE-ProRule" id="PRU00552"/>
    </source>
</evidence>
<reference evidence="10 11" key="1">
    <citation type="submission" date="2022-01" db="EMBL/GenBank/DDBJ databases">
        <title>Alkalihalobacillus sp. EGI L200015, a novel bacterium isolated from a salt lake sediment.</title>
        <authorList>
            <person name="Gao L."/>
            <person name="Fang B.-Z."/>
            <person name="Li W.-J."/>
        </authorList>
    </citation>
    <scope>NUCLEOTIDE SEQUENCE [LARGE SCALE GENOMIC DNA]</scope>
    <source>
        <strain evidence="10 11">KCTC 12718</strain>
    </source>
</reference>
<protein>
    <submittedName>
        <fullName evidence="10">DEAD/DEAH box helicase</fullName>
    </submittedName>
</protein>
<dbReference type="InterPro" id="IPR014014">
    <property type="entry name" value="RNA_helicase_DEAD_Q_motif"/>
</dbReference>
<keyword evidence="2" id="KW-0378">Hydrolase</keyword>
<keyword evidence="1" id="KW-0547">Nucleotide-binding</keyword>
<feature type="domain" description="Helicase ATP-binding" evidence="7">
    <location>
        <begin position="33"/>
        <end position="203"/>
    </location>
</feature>
<dbReference type="InterPro" id="IPR050079">
    <property type="entry name" value="DEAD_box_RNA_helicase"/>
</dbReference>
<dbReference type="GO" id="GO:0004386">
    <property type="term" value="F:helicase activity"/>
    <property type="evidence" value="ECO:0007669"/>
    <property type="project" value="UniProtKB-KW"/>
</dbReference>
<dbReference type="CDD" id="cd18787">
    <property type="entry name" value="SF2_C_DEAD"/>
    <property type="match status" value="1"/>
</dbReference>
<dbReference type="SUPFAM" id="SSF52540">
    <property type="entry name" value="P-loop containing nucleoside triphosphate hydrolases"/>
    <property type="match status" value="1"/>
</dbReference>
<sequence length="370" mass="41456">MTTFRELGITSTYSEKLADQGIKNPTKIQAQAIPLLMEGRDIIGRAKTGSGKTIAFLLPMLERLNTDAGSVQSLIITPTRELALQITMELKKLVEGKGINVLAVYGGQDINLQLKELDRVVDIVVGTPGRILDHMRRETIDLSQVSMLVLDEADQMLQIGFLDEAEAIIEATPKSRQTALFSATMPDEILSLTNRYLKDAHQIMVQAEDIVVREIEEYVIETTDRKKQNTLLKTVKDEEPFLGIIFCRTKRRVSKLNLAMQEKGFLTDELHGGLSQAKREDVMARFRDGHIHLLVATDVAARGLDVEGVTHIFNYDVPLDPDSYTHRIGRTGRAGESGVALTFIAPKDYATFDMIERNLNRDIPRKTIRI</sequence>
<evidence type="ECO:0000256" key="4">
    <source>
        <dbReference type="ARBA" id="ARBA00022840"/>
    </source>
</evidence>
<evidence type="ECO:0000259" key="9">
    <source>
        <dbReference type="PROSITE" id="PS51195"/>
    </source>
</evidence>